<name>A0A914H418_GLORO</name>
<organism evidence="1 2">
    <name type="scientific">Globodera rostochiensis</name>
    <name type="common">Golden nematode worm</name>
    <name type="synonym">Heterodera rostochiensis</name>
    <dbReference type="NCBI Taxonomy" id="31243"/>
    <lineage>
        <taxon>Eukaryota</taxon>
        <taxon>Metazoa</taxon>
        <taxon>Ecdysozoa</taxon>
        <taxon>Nematoda</taxon>
        <taxon>Chromadorea</taxon>
        <taxon>Rhabditida</taxon>
        <taxon>Tylenchina</taxon>
        <taxon>Tylenchomorpha</taxon>
        <taxon>Tylenchoidea</taxon>
        <taxon>Heteroderidae</taxon>
        <taxon>Heteroderinae</taxon>
        <taxon>Globodera</taxon>
    </lineage>
</organism>
<keyword evidence="1" id="KW-1185">Reference proteome</keyword>
<protein>
    <submittedName>
        <fullName evidence="2">Uncharacterized protein</fullName>
    </submittedName>
</protein>
<dbReference type="WBParaSite" id="Gr19_v10_g13795.t1">
    <property type="protein sequence ID" value="Gr19_v10_g13795.t1"/>
    <property type="gene ID" value="Gr19_v10_g13795"/>
</dbReference>
<dbReference type="AlphaFoldDB" id="A0A914H418"/>
<sequence length="188" mass="20289">MNLLHPVKQSNDLMPRVLLLCKLRTKNCGKASCVNNGCALIKCSNGRKCGIRVGVAKFGNRQFEKFDFPKCVTSQDELHRNTEDDGNAKIVLNGPGCKMIQCADGYQCQVRISISKLGDLPYAQSIGTFPQCVSSNGTFESSSKIIKAGPGCDKLPTACEAGTECVTAVGIAKYGNLPWSHFFSPFCA</sequence>
<proteinExistence type="predicted"/>
<accession>A0A914H418</accession>
<evidence type="ECO:0000313" key="2">
    <source>
        <dbReference type="WBParaSite" id="Gr19_v10_g13795.t1"/>
    </source>
</evidence>
<dbReference type="Proteomes" id="UP000887572">
    <property type="component" value="Unplaced"/>
</dbReference>
<reference evidence="2" key="1">
    <citation type="submission" date="2022-11" db="UniProtKB">
        <authorList>
            <consortium name="WormBaseParasite"/>
        </authorList>
    </citation>
    <scope>IDENTIFICATION</scope>
</reference>
<evidence type="ECO:0000313" key="1">
    <source>
        <dbReference type="Proteomes" id="UP000887572"/>
    </source>
</evidence>